<dbReference type="InterPro" id="IPR013767">
    <property type="entry name" value="PAS_fold"/>
</dbReference>
<dbReference type="GO" id="GO:0005886">
    <property type="term" value="C:plasma membrane"/>
    <property type="evidence" value="ECO:0007669"/>
    <property type="project" value="UniProtKB-SubCell"/>
</dbReference>
<keyword evidence="9" id="KW-0902">Two-component regulatory system</keyword>
<evidence type="ECO:0000313" key="14">
    <source>
        <dbReference type="Proteomes" id="UP000315711"/>
    </source>
</evidence>
<dbReference type="PROSITE" id="PS50109">
    <property type="entry name" value="HIS_KIN"/>
    <property type="match status" value="1"/>
</dbReference>
<feature type="domain" description="PAS" evidence="12">
    <location>
        <begin position="176"/>
        <end position="246"/>
    </location>
</feature>
<keyword evidence="10" id="KW-0472">Membrane</keyword>
<dbReference type="PANTHER" id="PTHR43711">
    <property type="entry name" value="TWO-COMPONENT HISTIDINE KINASE"/>
    <property type="match status" value="1"/>
</dbReference>
<dbReference type="InterPro" id="IPR003661">
    <property type="entry name" value="HisK_dim/P_dom"/>
</dbReference>
<evidence type="ECO:0000256" key="6">
    <source>
        <dbReference type="ARBA" id="ARBA00022741"/>
    </source>
</evidence>
<evidence type="ECO:0000256" key="5">
    <source>
        <dbReference type="ARBA" id="ARBA00022679"/>
    </source>
</evidence>
<dbReference type="SMART" id="SM00387">
    <property type="entry name" value="HATPase_c"/>
    <property type="match status" value="1"/>
</dbReference>
<keyword evidence="14" id="KW-1185">Reference proteome</keyword>
<evidence type="ECO:0000259" key="12">
    <source>
        <dbReference type="PROSITE" id="PS50112"/>
    </source>
</evidence>
<accession>A0A562QR33</accession>
<keyword evidence="4" id="KW-0597">Phosphoprotein</keyword>
<dbReference type="PRINTS" id="PR00344">
    <property type="entry name" value="BCTRLSENSOR"/>
</dbReference>
<gene>
    <name evidence="13" type="ORF">IQ10_00877</name>
</gene>
<dbReference type="GO" id="GO:0000155">
    <property type="term" value="F:phosphorelay sensor kinase activity"/>
    <property type="evidence" value="ECO:0007669"/>
    <property type="project" value="InterPro"/>
</dbReference>
<dbReference type="GO" id="GO:0005524">
    <property type="term" value="F:ATP binding"/>
    <property type="evidence" value="ECO:0007669"/>
    <property type="project" value="UniProtKB-KW"/>
</dbReference>
<dbReference type="CDD" id="cd00082">
    <property type="entry name" value="HisKA"/>
    <property type="match status" value="1"/>
</dbReference>
<evidence type="ECO:0000256" key="4">
    <source>
        <dbReference type="ARBA" id="ARBA00022553"/>
    </source>
</evidence>
<dbReference type="PROSITE" id="PS50112">
    <property type="entry name" value="PAS"/>
    <property type="match status" value="1"/>
</dbReference>
<dbReference type="OrthoDB" id="9790669at2"/>
<sequence length="534" mass="61002">MGNILNFESVLLINFVLMIAFFTYDSRSILINNKKNLLHKRLAFFSQLLIVGLGTYSVQLILMGLFIPHASLSLLLSLILLYVIWKCGSVVVWNQTDKRMVSNIVFCLSIIFLYFFTINNRTLSFNIAYSFTPLSFEWEGSFLPYLLAIIIIILFINQQMILTVQEKNKRIRETEYEQEFQHLYQHPATVVISTNLDGRITHANQGFLVVSGYSLDEVKGKYLHSFLSSESKSRFVELIKNLHKSDSLSLTVVLQSNIHTIKQLSITIYPILAESKIKGIFVVGNFHSEHMSFQEHNGKASLGSHQFLTQISHEVKTPLNSILGYAQLMKMDSSLSLNEKQTERIDKMIKSGNHLLQLINEVMNLKKYEKGQLNLSLEHISIHQLIEDSIHIVTPLALEKKVEIITNLDLNHEVFLRIDSIKMMQALLNLLANAIKFNHYEGKIVLSTEKKENDFHIFISDTGVGMNEEEMKKIFFPFYRASKLPSDQDGIGIGLTISKNLIEMMEGTITVKSSKDKGSTFIITFNCKCDIDLD</sequence>
<organism evidence="13 14">
    <name type="scientific">Halalkalibacter nanhaiisediminis</name>
    <dbReference type="NCBI Taxonomy" id="688079"/>
    <lineage>
        <taxon>Bacteria</taxon>
        <taxon>Bacillati</taxon>
        <taxon>Bacillota</taxon>
        <taxon>Bacilli</taxon>
        <taxon>Bacillales</taxon>
        <taxon>Bacillaceae</taxon>
        <taxon>Halalkalibacter</taxon>
    </lineage>
</organism>
<dbReference type="Pfam" id="PF00512">
    <property type="entry name" value="HisKA"/>
    <property type="match status" value="1"/>
</dbReference>
<reference evidence="13 14" key="1">
    <citation type="journal article" date="2015" name="Stand. Genomic Sci.">
        <title>Genomic Encyclopedia of Bacterial and Archaeal Type Strains, Phase III: the genomes of soil and plant-associated and newly described type strains.</title>
        <authorList>
            <person name="Whitman W.B."/>
            <person name="Woyke T."/>
            <person name="Klenk H.P."/>
            <person name="Zhou Y."/>
            <person name="Lilburn T.G."/>
            <person name="Beck B.J."/>
            <person name="De Vos P."/>
            <person name="Vandamme P."/>
            <person name="Eisen J.A."/>
            <person name="Garrity G."/>
            <person name="Hugenholtz P."/>
            <person name="Kyrpides N.C."/>
        </authorList>
    </citation>
    <scope>NUCLEOTIDE SEQUENCE [LARGE SCALE GENOMIC DNA]</scope>
    <source>
        <strain evidence="13 14">CGMCC 1.10116</strain>
    </source>
</reference>
<dbReference type="SMART" id="SM00388">
    <property type="entry name" value="HisKA"/>
    <property type="match status" value="1"/>
</dbReference>
<comment type="catalytic activity">
    <reaction evidence="1">
        <text>ATP + protein L-histidine = ADP + protein N-phospho-L-histidine.</text>
        <dbReference type="EC" id="2.7.13.3"/>
    </reaction>
</comment>
<feature type="transmembrane region" description="Helical" evidence="10">
    <location>
        <begin position="73"/>
        <end position="93"/>
    </location>
</feature>
<evidence type="ECO:0000256" key="9">
    <source>
        <dbReference type="ARBA" id="ARBA00023012"/>
    </source>
</evidence>
<evidence type="ECO:0000256" key="2">
    <source>
        <dbReference type="ARBA" id="ARBA00004651"/>
    </source>
</evidence>
<dbReference type="InterPro" id="IPR036097">
    <property type="entry name" value="HisK_dim/P_sf"/>
</dbReference>
<evidence type="ECO:0000256" key="1">
    <source>
        <dbReference type="ARBA" id="ARBA00000085"/>
    </source>
</evidence>
<keyword evidence="10" id="KW-0812">Transmembrane</keyword>
<feature type="transmembrane region" description="Helical" evidence="10">
    <location>
        <begin position="142"/>
        <end position="162"/>
    </location>
</feature>
<feature type="domain" description="Histidine kinase" evidence="11">
    <location>
        <begin position="310"/>
        <end position="529"/>
    </location>
</feature>
<dbReference type="SUPFAM" id="SSF55874">
    <property type="entry name" value="ATPase domain of HSP90 chaperone/DNA topoisomerase II/histidine kinase"/>
    <property type="match status" value="1"/>
</dbReference>
<dbReference type="SUPFAM" id="SSF55785">
    <property type="entry name" value="PYP-like sensor domain (PAS domain)"/>
    <property type="match status" value="1"/>
</dbReference>
<dbReference type="InterPro" id="IPR003594">
    <property type="entry name" value="HATPase_dom"/>
</dbReference>
<dbReference type="Gene3D" id="3.30.565.10">
    <property type="entry name" value="Histidine kinase-like ATPase, C-terminal domain"/>
    <property type="match status" value="1"/>
</dbReference>
<evidence type="ECO:0000256" key="7">
    <source>
        <dbReference type="ARBA" id="ARBA00022777"/>
    </source>
</evidence>
<feature type="transmembrane region" description="Helical" evidence="10">
    <location>
        <begin position="6"/>
        <end position="24"/>
    </location>
</feature>
<dbReference type="InterPro" id="IPR035965">
    <property type="entry name" value="PAS-like_dom_sf"/>
</dbReference>
<name>A0A562QR33_9BACI</name>
<dbReference type="SMART" id="SM00091">
    <property type="entry name" value="PAS"/>
    <property type="match status" value="1"/>
</dbReference>
<dbReference type="RefSeq" id="WP_144449243.1">
    <property type="nucleotide sequence ID" value="NZ_VLKZ01000002.1"/>
</dbReference>
<evidence type="ECO:0000313" key="13">
    <source>
        <dbReference type="EMBL" id="TWI59165.1"/>
    </source>
</evidence>
<feature type="transmembrane region" description="Helical" evidence="10">
    <location>
        <begin position="44"/>
        <end position="67"/>
    </location>
</feature>
<dbReference type="Pfam" id="PF00989">
    <property type="entry name" value="PAS"/>
    <property type="match status" value="1"/>
</dbReference>
<protein>
    <recommendedName>
        <fullName evidence="3">histidine kinase</fullName>
        <ecNumber evidence="3">2.7.13.3</ecNumber>
    </recommendedName>
</protein>
<feature type="transmembrane region" description="Helical" evidence="10">
    <location>
        <begin position="100"/>
        <end position="118"/>
    </location>
</feature>
<keyword evidence="5" id="KW-0808">Transferase</keyword>
<dbReference type="InterPro" id="IPR050736">
    <property type="entry name" value="Sensor_HK_Regulatory"/>
</dbReference>
<comment type="caution">
    <text evidence="13">The sequence shown here is derived from an EMBL/GenBank/DDBJ whole genome shotgun (WGS) entry which is preliminary data.</text>
</comment>
<comment type="subcellular location">
    <subcellularLocation>
        <location evidence="2">Cell membrane</location>
        <topology evidence="2">Multi-pass membrane protein</topology>
    </subcellularLocation>
</comment>
<dbReference type="InterPro" id="IPR004358">
    <property type="entry name" value="Sig_transdc_His_kin-like_C"/>
</dbReference>
<dbReference type="AlphaFoldDB" id="A0A562QR33"/>
<keyword evidence="8" id="KW-0067">ATP-binding</keyword>
<keyword evidence="10" id="KW-1133">Transmembrane helix</keyword>
<dbReference type="EMBL" id="VLKZ01000002">
    <property type="protein sequence ID" value="TWI59165.1"/>
    <property type="molecule type" value="Genomic_DNA"/>
</dbReference>
<dbReference type="Pfam" id="PF02518">
    <property type="entry name" value="HATPase_c"/>
    <property type="match status" value="1"/>
</dbReference>
<dbReference type="PANTHER" id="PTHR43711:SF26">
    <property type="entry name" value="SENSOR HISTIDINE KINASE RCSC"/>
    <property type="match status" value="1"/>
</dbReference>
<dbReference type="InterPro" id="IPR000014">
    <property type="entry name" value="PAS"/>
</dbReference>
<dbReference type="Gene3D" id="3.30.450.20">
    <property type="entry name" value="PAS domain"/>
    <property type="match status" value="1"/>
</dbReference>
<keyword evidence="6" id="KW-0547">Nucleotide-binding</keyword>
<dbReference type="InterPro" id="IPR005467">
    <property type="entry name" value="His_kinase_dom"/>
</dbReference>
<dbReference type="NCBIfam" id="TIGR00229">
    <property type="entry name" value="sensory_box"/>
    <property type="match status" value="1"/>
</dbReference>
<dbReference type="FunFam" id="3.30.565.10:FF:000006">
    <property type="entry name" value="Sensor histidine kinase WalK"/>
    <property type="match status" value="1"/>
</dbReference>
<dbReference type="SUPFAM" id="SSF47384">
    <property type="entry name" value="Homodimeric domain of signal transducing histidine kinase"/>
    <property type="match status" value="1"/>
</dbReference>
<proteinExistence type="predicted"/>
<keyword evidence="7" id="KW-0418">Kinase</keyword>
<dbReference type="Proteomes" id="UP000315711">
    <property type="component" value="Unassembled WGS sequence"/>
</dbReference>
<dbReference type="EC" id="2.7.13.3" evidence="3"/>
<evidence type="ECO:0000256" key="8">
    <source>
        <dbReference type="ARBA" id="ARBA00022840"/>
    </source>
</evidence>
<evidence type="ECO:0000256" key="10">
    <source>
        <dbReference type="SAM" id="Phobius"/>
    </source>
</evidence>
<dbReference type="InterPro" id="IPR036890">
    <property type="entry name" value="HATPase_C_sf"/>
</dbReference>
<dbReference type="CDD" id="cd00130">
    <property type="entry name" value="PAS"/>
    <property type="match status" value="1"/>
</dbReference>
<evidence type="ECO:0000259" key="11">
    <source>
        <dbReference type="PROSITE" id="PS50109"/>
    </source>
</evidence>
<dbReference type="Gene3D" id="1.10.287.130">
    <property type="match status" value="1"/>
</dbReference>
<evidence type="ECO:0000256" key="3">
    <source>
        <dbReference type="ARBA" id="ARBA00012438"/>
    </source>
</evidence>